<comment type="caution">
    <text evidence="1">The sequence shown here is derived from an EMBL/GenBank/DDBJ whole genome shotgun (WGS) entry which is preliminary data.</text>
</comment>
<sequence>MKVSKSDLKSFLTQDHTSFSVLSVSTKHIESTDRISVTLSKNSARSFYLGKELKPTQSPPTPKTKPDDCLQDAQNCVYFQFFNSKQKKLYTRFKDKVEANFEVESRSPGHKTISSYLAKYLSKSFHLRSLYAKHGLKDNHKTYRFFKNLYEYEQKVAILNAGKKIAAENFLPLPKNQKIFRHYDYSTGQTSYYYRTNEKFSGTAAKPLLLKKNYRLGTRSLNPLSLLSLAAKHSKKELYTFKKPKQQLSQDFQEFLITRLLLLCKKAEFLHTPLEQEQVPKEIAQCNQSIYAHFQVKPVLHFSFLPEQALTVRQFIDKLDTYAQEFDLEESQDFNSYPITHNQKHQITQQLNGLCGCEIRARNQYLDNWNMNYYSKFYQGRTPI</sequence>
<gene>
    <name evidence="1" type="ORF">FCALED_LOCUS10049</name>
</gene>
<dbReference type="Proteomes" id="UP000789570">
    <property type="component" value="Unassembled WGS sequence"/>
</dbReference>
<name>A0A9N9GSG4_9GLOM</name>
<dbReference type="AlphaFoldDB" id="A0A9N9GSG4"/>
<organism evidence="1 2">
    <name type="scientific">Funneliformis caledonium</name>
    <dbReference type="NCBI Taxonomy" id="1117310"/>
    <lineage>
        <taxon>Eukaryota</taxon>
        <taxon>Fungi</taxon>
        <taxon>Fungi incertae sedis</taxon>
        <taxon>Mucoromycota</taxon>
        <taxon>Glomeromycotina</taxon>
        <taxon>Glomeromycetes</taxon>
        <taxon>Glomerales</taxon>
        <taxon>Glomeraceae</taxon>
        <taxon>Funneliformis</taxon>
    </lineage>
</organism>
<evidence type="ECO:0000313" key="2">
    <source>
        <dbReference type="Proteomes" id="UP000789570"/>
    </source>
</evidence>
<keyword evidence="2" id="KW-1185">Reference proteome</keyword>
<reference evidence="1" key="1">
    <citation type="submission" date="2021-06" db="EMBL/GenBank/DDBJ databases">
        <authorList>
            <person name="Kallberg Y."/>
            <person name="Tangrot J."/>
            <person name="Rosling A."/>
        </authorList>
    </citation>
    <scope>NUCLEOTIDE SEQUENCE</scope>
    <source>
        <strain evidence="1">UK204</strain>
    </source>
</reference>
<protein>
    <submittedName>
        <fullName evidence="1">3661_t:CDS:1</fullName>
    </submittedName>
</protein>
<dbReference type="EMBL" id="CAJVPQ010003532">
    <property type="protein sequence ID" value="CAG8630600.1"/>
    <property type="molecule type" value="Genomic_DNA"/>
</dbReference>
<accession>A0A9N9GSG4</accession>
<evidence type="ECO:0000313" key="1">
    <source>
        <dbReference type="EMBL" id="CAG8630600.1"/>
    </source>
</evidence>
<proteinExistence type="predicted"/>
<dbReference type="OrthoDB" id="2419771at2759"/>